<feature type="transmembrane region" description="Helical" evidence="3">
    <location>
        <begin position="39"/>
        <end position="58"/>
    </location>
</feature>
<dbReference type="EMBL" id="LJJB01000010">
    <property type="protein sequence ID" value="KQL47172.1"/>
    <property type="molecule type" value="Genomic_DNA"/>
</dbReference>
<dbReference type="InterPro" id="IPR000620">
    <property type="entry name" value="EamA_dom"/>
</dbReference>
<dbReference type="RefSeq" id="WP_055746256.1">
    <property type="nucleotide sequence ID" value="NZ_LJJB01000010.1"/>
</dbReference>
<dbReference type="Pfam" id="PF00892">
    <property type="entry name" value="EamA"/>
    <property type="match status" value="2"/>
</dbReference>
<dbReference type="PANTHER" id="PTHR12715:SF4">
    <property type="entry name" value="EAMA DOMAIN-CONTAINING PROTEIN"/>
    <property type="match status" value="1"/>
</dbReference>
<proteinExistence type="inferred from homology"/>
<feature type="transmembrane region" description="Helical" evidence="3">
    <location>
        <begin position="123"/>
        <end position="141"/>
    </location>
</feature>
<comment type="similarity">
    <text evidence="2">Belongs to the EamA transporter family.</text>
</comment>
<feature type="transmembrane region" description="Helical" evidence="3">
    <location>
        <begin position="70"/>
        <end position="89"/>
    </location>
</feature>
<reference evidence="5 6" key="1">
    <citation type="submission" date="2015-09" db="EMBL/GenBank/DDBJ databases">
        <title>Genome sequencing project for genomic taxonomy and phylogenomics of Bacillus-like bacteria.</title>
        <authorList>
            <person name="Liu B."/>
            <person name="Wang J."/>
            <person name="Zhu Y."/>
            <person name="Liu G."/>
            <person name="Chen Q."/>
            <person name="Chen Z."/>
            <person name="Lan J."/>
            <person name="Che J."/>
            <person name="Ge C."/>
            <person name="Shi H."/>
            <person name="Pan Z."/>
            <person name="Liu X."/>
        </authorList>
    </citation>
    <scope>NUCLEOTIDE SEQUENCE [LARGE SCALE GENOMIC DNA]</scope>
    <source>
        <strain evidence="5 6">DSM 8552</strain>
    </source>
</reference>
<dbReference type="InterPro" id="IPR052756">
    <property type="entry name" value="Alkyne_AA_exporter"/>
</dbReference>
<evidence type="ECO:0000259" key="4">
    <source>
        <dbReference type="Pfam" id="PF00892"/>
    </source>
</evidence>
<evidence type="ECO:0000313" key="5">
    <source>
        <dbReference type="EMBL" id="KQL47172.1"/>
    </source>
</evidence>
<comment type="subcellular location">
    <subcellularLocation>
        <location evidence="1">Endomembrane system</location>
        <topology evidence="1">Multi-pass membrane protein</topology>
    </subcellularLocation>
</comment>
<feature type="transmembrane region" description="Helical" evidence="3">
    <location>
        <begin position="147"/>
        <end position="168"/>
    </location>
</feature>
<dbReference type="PANTHER" id="PTHR12715">
    <property type="entry name" value="TRANSPORTER, DRUG/METABOLITE EXPORTER FAMILY"/>
    <property type="match status" value="1"/>
</dbReference>
<comment type="caution">
    <text evidence="5">The sequence shown here is derived from an EMBL/GenBank/DDBJ whole genome shotgun (WGS) entry which is preliminary data.</text>
</comment>
<evidence type="ECO:0000256" key="1">
    <source>
        <dbReference type="ARBA" id="ARBA00004127"/>
    </source>
</evidence>
<protein>
    <recommendedName>
        <fullName evidence="4">EamA domain-containing protein</fullName>
    </recommendedName>
</protein>
<dbReference type="InterPro" id="IPR037185">
    <property type="entry name" value="EmrE-like"/>
</dbReference>
<keyword evidence="3" id="KW-0812">Transmembrane</keyword>
<dbReference type="Proteomes" id="UP000051063">
    <property type="component" value="Unassembled WGS sequence"/>
</dbReference>
<dbReference type="Gene3D" id="1.10.3730.20">
    <property type="match status" value="1"/>
</dbReference>
<keyword evidence="3" id="KW-1133">Transmembrane helix</keyword>
<keyword evidence="3" id="KW-0472">Membrane</keyword>
<evidence type="ECO:0000256" key="3">
    <source>
        <dbReference type="SAM" id="Phobius"/>
    </source>
</evidence>
<gene>
    <name evidence="5" type="ORF">AN963_11345</name>
</gene>
<evidence type="ECO:0000256" key="2">
    <source>
        <dbReference type="ARBA" id="ARBA00007362"/>
    </source>
</evidence>
<feature type="transmembrane region" description="Helical" evidence="3">
    <location>
        <begin position="268"/>
        <end position="290"/>
    </location>
</feature>
<feature type="transmembrane region" description="Helical" evidence="3">
    <location>
        <begin position="7"/>
        <end position="27"/>
    </location>
</feature>
<evidence type="ECO:0000313" key="6">
    <source>
        <dbReference type="Proteomes" id="UP000051063"/>
    </source>
</evidence>
<name>A0ABR5N9A4_BRECH</name>
<accession>A0ABR5N9A4</accession>
<feature type="transmembrane region" description="Helical" evidence="3">
    <location>
        <begin position="216"/>
        <end position="234"/>
    </location>
</feature>
<feature type="domain" description="EamA" evidence="4">
    <location>
        <begin position="8"/>
        <end position="140"/>
    </location>
</feature>
<keyword evidence="6" id="KW-1185">Reference proteome</keyword>
<feature type="transmembrane region" description="Helical" evidence="3">
    <location>
        <begin position="246"/>
        <end position="262"/>
    </location>
</feature>
<dbReference type="SUPFAM" id="SSF103481">
    <property type="entry name" value="Multidrug resistance efflux transporter EmrE"/>
    <property type="match status" value="2"/>
</dbReference>
<feature type="domain" description="EamA" evidence="4">
    <location>
        <begin position="152"/>
        <end position="285"/>
    </location>
</feature>
<organism evidence="5 6">
    <name type="scientific">Brevibacillus choshinensis</name>
    <dbReference type="NCBI Taxonomy" id="54911"/>
    <lineage>
        <taxon>Bacteria</taxon>
        <taxon>Bacillati</taxon>
        <taxon>Bacillota</taxon>
        <taxon>Bacilli</taxon>
        <taxon>Bacillales</taxon>
        <taxon>Paenibacillaceae</taxon>
        <taxon>Brevibacillus</taxon>
    </lineage>
</organism>
<feature type="transmembrane region" description="Helical" evidence="3">
    <location>
        <begin position="95"/>
        <end position="116"/>
    </location>
</feature>
<feature type="transmembrane region" description="Helical" evidence="3">
    <location>
        <begin position="177"/>
        <end position="196"/>
    </location>
</feature>
<sequence length="307" mass="33378">MKKQSQLGVVMAQFISIVIWASAFPGIRVGLEAYSPDQLSLLRFLIGSVLLVIFAIFFRIRMPEPKDIPALLLLGGLGFTVYHVALNYGEQTISAGVASLFVSTTPLFASILALLFFRERFGLRGWLGSMLGFIGVTISSLGTGEPFQWNGGIFLILLASFSESLYFAFQRNYVEKYGFLAFTAYTIWGGTLFMLYSLPGLGEAIIQAPTEVTLSVLYLGIFPTVIAYLALAYVTSRVGASEATSSLYLTPALAFGIAWIWLGEVPTLLSIVGGIVTLGGVLLATIRVGLQNRKEREDRPLADQSSL</sequence>